<dbReference type="Proteomes" id="UP000001542">
    <property type="component" value="Unassembled WGS sequence"/>
</dbReference>
<keyword evidence="2" id="KW-1185">Reference proteome</keyword>
<sequence>MENTNEADFDQVPQTSPVHKPAFDYDFDIAMALQSPLSAPLYSPNNSPFGPFDKLEDTIPTYSFADFGVPVPTTTLQQELEKKMEKPVTPKKNLMKKKIQFVYRPFVSLEASELTVHQLRSLLSKPPRKANQSKAASYSCI</sequence>
<evidence type="ECO:0000313" key="2">
    <source>
        <dbReference type="Proteomes" id="UP000001542"/>
    </source>
</evidence>
<dbReference type="InParanoid" id="A2EFI9"/>
<proteinExistence type="predicted"/>
<organism evidence="1 2">
    <name type="scientific">Trichomonas vaginalis (strain ATCC PRA-98 / G3)</name>
    <dbReference type="NCBI Taxonomy" id="412133"/>
    <lineage>
        <taxon>Eukaryota</taxon>
        <taxon>Metamonada</taxon>
        <taxon>Parabasalia</taxon>
        <taxon>Trichomonadida</taxon>
        <taxon>Trichomonadidae</taxon>
        <taxon>Trichomonas</taxon>
    </lineage>
</organism>
<gene>
    <name evidence="1" type="ORF">TVAG_191060</name>
</gene>
<evidence type="ECO:0000313" key="1">
    <source>
        <dbReference type="EMBL" id="EAY08583.1"/>
    </source>
</evidence>
<name>A2EFI9_TRIV3</name>
<dbReference type="KEGG" id="tva:4766487"/>
<dbReference type="EMBL" id="DS113375">
    <property type="protein sequence ID" value="EAY08583.1"/>
    <property type="molecule type" value="Genomic_DNA"/>
</dbReference>
<dbReference type="VEuPathDB" id="TrichDB:TVAG_191060"/>
<dbReference type="VEuPathDB" id="TrichDB:TVAGG3_0820940"/>
<dbReference type="RefSeq" id="XP_001320806.1">
    <property type="nucleotide sequence ID" value="XM_001320771.1"/>
</dbReference>
<reference evidence="1" key="1">
    <citation type="submission" date="2006-10" db="EMBL/GenBank/DDBJ databases">
        <authorList>
            <person name="Amadeo P."/>
            <person name="Zhao Q."/>
            <person name="Wortman J."/>
            <person name="Fraser-Liggett C."/>
            <person name="Carlton J."/>
        </authorList>
    </citation>
    <scope>NUCLEOTIDE SEQUENCE</scope>
    <source>
        <strain evidence="1">G3</strain>
    </source>
</reference>
<reference evidence="1" key="2">
    <citation type="journal article" date="2007" name="Science">
        <title>Draft genome sequence of the sexually transmitted pathogen Trichomonas vaginalis.</title>
        <authorList>
            <person name="Carlton J.M."/>
            <person name="Hirt R.P."/>
            <person name="Silva J.C."/>
            <person name="Delcher A.L."/>
            <person name="Schatz M."/>
            <person name="Zhao Q."/>
            <person name="Wortman J.R."/>
            <person name="Bidwell S.L."/>
            <person name="Alsmark U.C.M."/>
            <person name="Besteiro S."/>
            <person name="Sicheritz-Ponten T."/>
            <person name="Noel C.J."/>
            <person name="Dacks J.B."/>
            <person name="Foster P.G."/>
            <person name="Simillion C."/>
            <person name="Van de Peer Y."/>
            <person name="Miranda-Saavedra D."/>
            <person name="Barton G.J."/>
            <person name="Westrop G.D."/>
            <person name="Mueller S."/>
            <person name="Dessi D."/>
            <person name="Fiori P.L."/>
            <person name="Ren Q."/>
            <person name="Paulsen I."/>
            <person name="Zhang H."/>
            <person name="Bastida-Corcuera F.D."/>
            <person name="Simoes-Barbosa A."/>
            <person name="Brown M.T."/>
            <person name="Hayes R.D."/>
            <person name="Mukherjee M."/>
            <person name="Okumura C.Y."/>
            <person name="Schneider R."/>
            <person name="Smith A.J."/>
            <person name="Vanacova S."/>
            <person name="Villalvazo M."/>
            <person name="Haas B.J."/>
            <person name="Pertea M."/>
            <person name="Feldblyum T.V."/>
            <person name="Utterback T.R."/>
            <person name="Shu C.L."/>
            <person name="Osoegawa K."/>
            <person name="de Jong P.J."/>
            <person name="Hrdy I."/>
            <person name="Horvathova L."/>
            <person name="Zubacova Z."/>
            <person name="Dolezal P."/>
            <person name="Malik S.B."/>
            <person name="Logsdon J.M. Jr."/>
            <person name="Henze K."/>
            <person name="Gupta A."/>
            <person name="Wang C.C."/>
            <person name="Dunne R.L."/>
            <person name="Upcroft J.A."/>
            <person name="Upcroft P."/>
            <person name="White O."/>
            <person name="Salzberg S.L."/>
            <person name="Tang P."/>
            <person name="Chiu C.-H."/>
            <person name="Lee Y.-S."/>
            <person name="Embley T.M."/>
            <person name="Coombs G.H."/>
            <person name="Mottram J.C."/>
            <person name="Tachezy J."/>
            <person name="Fraser-Liggett C.M."/>
            <person name="Johnson P.J."/>
        </authorList>
    </citation>
    <scope>NUCLEOTIDE SEQUENCE [LARGE SCALE GENOMIC DNA]</scope>
    <source>
        <strain evidence="1">G3</strain>
    </source>
</reference>
<dbReference type="AlphaFoldDB" id="A2EFI9"/>
<accession>A2EFI9</accession>
<protein>
    <submittedName>
        <fullName evidence="1">Uncharacterized protein</fullName>
    </submittedName>
</protein>